<sequence>MANIKTSNDYIDEIIMWCGVVTSLNTSIDDEISIEQAEDAKHRAIMALYMATIEYIDVVNL</sequence>
<keyword evidence="2" id="KW-1185">Reference proteome</keyword>
<dbReference type="Proteomes" id="UP000184600">
    <property type="component" value="Unassembled WGS sequence"/>
</dbReference>
<organism evidence="1 2">
    <name type="scientific">Vibrio quintilis</name>
    <dbReference type="NCBI Taxonomy" id="1117707"/>
    <lineage>
        <taxon>Bacteria</taxon>
        <taxon>Pseudomonadati</taxon>
        <taxon>Pseudomonadota</taxon>
        <taxon>Gammaproteobacteria</taxon>
        <taxon>Vibrionales</taxon>
        <taxon>Vibrionaceae</taxon>
        <taxon>Vibrio</taxon>
    </lineage>
</organism>
<reference evidence="2" key="1">
    <citation type="submission" date="2016-12" db="EMBL/GenBank/DDBJ databases">
        <authorList>
            <person name="Rodrigo-Torres L."/>
            <person name="Arahal R.D."/>
            <person name="Lucena T."/>
        </authorList>
    </citation>
    <scope>NUCLEOTIDE SEQUENCE [LARGE SCALE GENOMIC DNA]</scope>
</reference>
<dbReference type="AlphaFoldDB" id="A0A1M7YVR0"/>
<protein>
    <submittedName>
        <fullName evidence="1">Uncharacterized protein</fullName>
    </submittedName>
</protein>
<gene>
    <name evidence="1" type="ORF">VQ7734_02536</name>
</gene>
<evidence type="ECO:0000313" key="2">
    <source>
        <dbReference type="Proteomes" id="UP000184600"/>
    </source>
</evidence>
<name>A0A1M7YVR0_9VIBR</name>
<dbReference type="RefSeq" id="WP_073583077.1">
    <property type="nucleotide sequence ID" value="NZ_AP024897.1"/>
</dbReference>
<dbReference type="EMBL" id="FRFG01000028">
    <property type="protein sequence ID" value="SHO56767.1"/>
    <property type="molecule type" value="Genomic_DNA"/>
</dbReference>
<dbReference type="STRING" id="1117707.VQ7734_02536"/>
<proteinExistence type="predicted"/>
<dbReference type="OrthoDB" id="5879179at2"/>
<accession>A0A1M7YVR0</accession>
<evidence type="ECO:0000313" key="1">
    <source>
        <dbReference type="EMBL" id="SHO56767.1"/>
    </source>
</evidence>